<evidence type="ECO:0000313" key="3">
    <source>
        <dbReference type="Proteomes" id="UP001234989"/>
    </source>
</evidence>
<evidence type="ECO:0000256" key="1">
    <source>
        <dbReference type="SAM" id="SignalP"/>
    </source>
</evidence>
<accession>A0AAF0UH26</accession>
<keyword evidence="1" id="KW-0732">Signal</keyword>
<organism evidence="2 3">
    <name type="scientific">Solanum verrucosum</name>
    <dbReference type="NCBI Taxonomy" id="315347"/>
    <lineage>
        <taxon>Eukaryota</taxon>
        <taxon>Viridiplantae</taxon>
        <taxon>Streptophyta</taxon>
        <taxon>Embryophyta</taxon>
        <taxon>Tracheophyta</taxon>
        <taxon>Spermatophyta</taxon>
        <taxon>Magnoliopsida</taxon>
        <taxon>eudicotyledons</taxon>
        <taxon>Gunneridae</taxon>
        <taxon>Pentapetalae</taxon>
        <taxon>asterids</taxon>
        <taxon>lamiids</taxon>
        <taxon>Solanales</taxon>
        <taxon>Solanaceae</taxon>
        <taxon>Solanoideae</taxon>
        <taxon>Solaneae</taxon>
        <taxon>Solanum</taxon>
    </lineage>
</organism>
<sequence length="73" mass="8788">MMCWMLNLVTCVCIVKRCRPVGISTLNVRVYEGNVKQYISWKGTERNTYLDFTQLMNITQYKAIKHMQYIERY</sequence>
<name>A0AAF0UH26_SOLVR</name>
<feature type="chain" id="PRO_5042046688" evidence="1">
    <location>
        <begin position="21"/>
        <end position="73"/>
    </location>
</feature>
<dbReference type="EMBL" id="CP133620">
    <property type="protein sequence ID" value="WMV46148.1"/>
    <property type="molecule type" value="Genomic_DNA"/>
</dbReference>
<dbReference type="AlphaFoldDB" id="A0AAF0UH26"/>
<proteinExistence type="predicted"/>
<dbReference type="Proteomes" id="UP001234989">
    <property type="component" value="Chromosome 9"/>
</dbReference>
<gene>
    <name evidence="2" type="ORF">MTR67_039533</name>
</gene>
<evidence type="ECO:0000313" key="2">
    <source>
        <dbReference type="EMBL" id="WMV46148.1"/>
    </source>
</evidence>
<feature type="signal peptide" evidence="1">
    <location>
        <begin position="1"/>
        <end position="20"/>
    </location>
</feature>
<reference evidence="2" key="1">
    <citation type="submission" date="2023-08" db="EMBL/GenBank/DDBJ databases">
        <title>A de novo genome assembly of Solanum verrucosum Schlechtendal, a Mexican diploid species geographically isolated from the other diploid A-genome species in potato relatives.</title>
        <authorList>
            <person name="Hosaka K."/>
        </authorList>
    </citation>
    <scope>NUCLEOTIDE SEQUENCE</scope>
    <source>
        <tissue evidence="2">Young leaves</tissue>
    </source>
</reference>
<protein>
    <submittedName>
        <fullName evidence="2">Uncharacterized protein</fullName>
    </submittedName>
</protein>
<keyword evidence="3" id="KW-1185">Reference proteome</keyword>